<comment type="caution">
    <text evidence="2">The sequence shown here is derived from an EMBL/GenBank/DDBJ whole genome shotgun (WGS) entry which is preliminary data.</text>
</comment>
<dbReference type="Pfam" id="PF05050">
    <property type="entry name" value="Methyltransf_21"/>
    <property type="match status" value="1"/>
</dbReference>
<dbReference type="NCBIfam" id="TIGR01444">
    <property type="entry name" value="fkbM_fam"/>
    <property type="match status" value="1"/>
</dbReference>
<keyword evidence="3" id="KW-1185">Reference proteome</keyword>
<dbReference type="RefSeq" id="WP_279247674.1">
    <property type="nucleotide sequence ID" value="NZ_SHNO01000001.1"/>
</dbReference>
<dbReference type="PANTHER" id="PTHR34203">
    <property type="entry name" value="METHYLTRANSFERASE, FKBM FAMILY PROTEIN"/>
    <property type="match status" value="1"/>
</dbReference>
<evidence type="ECO:0000313" key="2">
    <source>
        <dbReference type="EMBL" id="MCX2975916.1"/>
    </source>
</evidence>
<feature type="domain" description="Methyltransferase FkbM" evidence="1">
    <location>
        <begin position="100"/>
        <end position="239"/>
    </location>
</feature>
<dbReference type="Gene3D" id="3.40.50.150">
    <property type="entry name" value="Vaccinia Virus protein VP39"/>
    <property type="match status" value="1"/>
</dbReference>
<dbReference type="EMBL" id="SHNO01000001">
    <property type="protein sequence ID" value="MCX2975916.1"/>
    <property type="molecule type" value="Genomic_DNA"/>
</dbReference>
<evidence type="ECO:0000259" key="1">
    <source>
        <dbReference type="Pfam" id="PF05050"/>
    </source>
</evidence>
<dbReference type="SUPFAM" id="SSF53335">
    <property type="entry name" value="S-adenosyl-L-methionine-dependent methyltransferases"/>
    <property type="match status" value="1"/>
</dbReference>
<dbReference type="PANTHER" id="PTHR34203:SF13">
    <property type="entry name" value="EXPRESSED PROTEIN"/>
    <property type="match status" value="1"/>
</dbReference>
<accession>A0ABT3T250</accession>
<organism evidence="2 3">
    <name type="scientific">Candidatus Marimicrobium litorale</name>
    <dbReference type="NCBI Taxonomy" id="2518991"/>
    <lineage>
        <taxon>Bacteria</taxon>
        <taxon>Pseudomonadati</taxon>
        <taxon>Pseudomonadota</taxon>
        <taxon>Gammaproteobacteria</taxon>
        <taxon>Cellvibrionales</taxon>
        <taxon>Halieaceae</taxon>
        <taxon>Marimicrobium</taxon>
    </lineage>
</organism>
<evidence type="ECO:0000313" key="3">
    <source>
        <dbReference type="Proteomes" id="UP001143304"/>
    </source>
</evidence>
<dbReference type="GO" id="GO:0008168">
    <property type="term" value="F:methyltransferase activity"/>
    <property type="evidence" value="ECO:0007669"/>
    <property type="project" value="UniProtKB-KW"/>
</dbReference>
<sequence length="298" mass="33178">MQNIIPGDSEPDYPFLFRIARTFYALLSGYRGEFFLYSLLGKLNQLERAGRFQYFSGVIYIPLRVPETLYIQDFSLFQGLREVHFAHQINQQFDEFVLLDCGGYFGQVSMRIAALCPGLRKTLLFDPNAENCVYSTANLELTGHPFSVINAAVSDFSGGATLIFPEGPHVPDSAYIEKTEDGDIPVVRLDDVEVQHNENLKGKNLAIKLDVEGQELAAVIGGQNLIKQAGGVCYFMELHPGVLKRTGQTAEALLQSVSKIRPTDWYLADQPELKLDPARPIFPQIGQERICDVIGVAS</sequence>
<protein>
    <submittedName>
        <fullName evidence="2">FkbM family methyltransferase</fullName>
    </submittedName>
</protein>
<dbReference type="GO" id="GO:0032259">
    <property type="term" value="P:methylation"/>
    <property type="evidence" value="ECO:0007669"/>
    <property type="project" value="UniProtKB-KW"/>
</dbReference>
<reference evidence="2" key="1">
    <citation type="submission" date="2019-02" db="EMBL/GenBank/DDBJ databases">
        <authorList>
            <person name="Li S.-H."/>
        </authorList>
    </citation>
    <scope>NUCLEOTIDE SEQUENCE</scope>
    <source>
        <strain evidence="2">IMCC11814</strain>
    </source>
</reference>
<dbReference type="InterPro" id="IPR052514">
    <property type="entry name" value="SAM-dependent_MTase"/>
</dbReference>
<dbReference type="InterPro" id="IPR006342">
    <property type="entry name" value="FkbM_mtfrase"/>
</dbReference>
<name>A0ABT3T250_9GAMM</name>
<dbReference type="InterPro" id="IPR029063">
    <property type="entry name" value="SAM-dependent_MTases_sf"/>
</dbReference>
<keyword evidence="2" id="KW-0489">Methyltransferase</keyword>
<keyword evidence="2" id="KW-0808">Transferase</keyword>
<dbReference type="Proteomes" id="UP001143304">
    <property type="component" value="Unassembled WGS sequence"/>
</dbReference>
<gene>
    <name evidence="2" type="ORF">EYC82_00925</name>
</gene>
<proteinExistence type="predicted"/>